<feature type="region of interest" description="Disordered" evidence="1">
    <location>
        <begin position="426"/>
        <end position="445"/>
    </location>
</feature>
<dbReference type="PANTHER" id="PTHR40446">
    <property type="entry name" value="N-ACETYLGLUCOSAMINE-1-PHOSPHODIESTER ALPHA-N-ACETYLGLUCOSAMINIDASE"/>
    <property type="match status" value="1"/>
</dbReference>
<dbReference type="RefSeq" id="WP_136536293.1">
    <property type="nucleotide sequence ID" value="NZ_STGY01000067.1"/>
</dbReference>
<keyword evidence="3" id="KW-0326">Glycosidase</keyword>
<evidence type="ECO:0000259" key="2">
    <source>
        <dbReference type="Pfam" id="PF09992"/>
    </source>
</evidence>
<evidence type="ECO:0000256" key="1">
    <source>
        <dbReference type="SAM" id="MobiDB-lite"/>
    </source>
</evidence>
<dbReference type="Pfam" id="PF09992">
    <property type="entry name" value="NAGPA"/>
    <property type="match status" value="1"/>
</dbReference>
<dbReference type="OrthoDB" id="9809781at2"/>
<name>A0A4S8Q3L1_9ACTN</name>
<gene>
    <name evidence="3" type="ORF">FAB82_19980</name>
</gene>
<feature type="domain" description="Phosphodiester glycosidase" evidence="2">
    <location>
        <begin position="276"/>
        <end position="421"/>
    </location>
</feature>
<dbReference type="AlphaFoldDB" id="A0A4S8Q3L1"/>
<comment type="caution">
    <text evidence="3">The sequence shown here is derived from an EMBL/GenBank/DDBJ whole genome shotgun (WGS) entry which is preliminary data.</text>
</comment>
<keyword evidence="4" id="KW-1185">Reference proteome</keyword>
<dbReference type="PROSITE" id="PS51257">
    <property type="entry name" value="PROKAR_LIPOPROTEIN"/>
    <property type="match status" value="1"/>
</dbReference>
<dbReference type="EMBL" id="STGY01000067">
    <property type="protein sequence ID" value="THV38708.1"/>
    <property type="molecule type" value="Genomic_DNA"/>
</dbReference>
<dbReference type="InterPro" id="IPR018711">
    <property type="entry name" value="NAGPA"/>
</dbReference>
<sequence length="552" mass="57725">MRSSRLSTVIGPVLAVTTSIGLAGCTDSEPDDPITVVPGVTYESYEHDLGGANAKVHLLTVDLSAPGVGVEVLTPEHVADAEPPSDMAERAGAVAVVNGDFFNNSDDEQTGAPTNAPVGPVVVGGEALKAAVPDGQRMGPDRPDSGDVTAIGAIDDLDDFPGITAGGLKNNRSVLGITADGVPTISELELEGRLYTENSTYALDGLNQYALPQNGIGLFTPEWGLEERARAVCGLNDERHGPCSESALEITVSDGLVTAVKDLSGGRSLVSEMLGPDDAVIVARDDRADSLRDVREGDRLSWDYELASPDGTEFATALGGVPIALQGEAVGGLDDKTRAVRTSAGYSENGRYLYLAVLEDDGVSVRELADFMLAVGAHEAVNFDGGGSSLLAAAEDGDDLTVRNDPTDFSGERPVANALAVSFDSAAAEAPDDRPAPDASDSPEAVGRLEGVWEVVATSPGQASTLTFDGEGSGRYVTEGSVVHFWEGTIEPESESTFTIDFLPSDNLYEEYGDDVDIEEWAFTMELELSEDGETLTVAGETEDLTYVRADG</sequence>
<reference evidence="3 4" key="2">
    <citation type="submission" date="2019-05" db="EMBL/GenBank/DDBJ databases">
        <title>Glycomyces buryatensis sp. nov.</title>
        <authorList>
            <person name="Nikitina E."/>
        </authorList>
    </citation>
    <scope>NUCLEOTIDE SEQUENCE [LARGE SCALE GENOMIC DNA]</scope>
    <source>
        <strain evidence="3 4">18</strain>
    </source>
</reference>
<dbReference type="Proteomes" id="UP000308760">
    <property type="component" value="Unassembled WGS sequence"/>
</dbReference>
<keyword evidence="3" id="KW-0378">Hydrolase</keyword>
<dbReference type="PANTHER" id="PTHR40446:SF2">
    <property type="entry name" value="N-ACETYLGLUCOSAMINE-1-PHOSPHODIESTER ALPHA-N-ACETYLGLUCOSAMINIDASE"/>
    <property type="match status" value="1"/>
</dbReference>
<evidence type="ECO:0000313" key="4">
    <source>
        <dbReference type="Proteomes" id="UP000308760"/>
    </source>
</evidence>
<accession>A0A4S8Q3L1</accession>
<dbReference type="GO" id="GO:0016798">
    <property type="term" value="F:hydrolase activity, acting on glycosyl bonds"/>
    <property type="evidence" value="ECO:0007669"/>
    <property type="project" value="UniProtKB-KW"/>
</dbReference>
<protein>
    <submittedName>
        <fullName evidence="3">Phosphodiester glycosidase family protein</fullName>
    </submittedName>
</protein>
<evidence type="ECO:0000313" key="3">
    <source>
        <dbReference type="EMBL" id="THV38708.1"/>
    </source>
</evidence>
<organism evidence="3 4">
    <name type="scientific">Glycomyces buryatensis</name>
    <dbReference type="NCBI Taxonomy" id="2570927"/>
    <lineage>
        <taxon>Bacteria</taxon>
        <taxon>Bacillati</taxon>
        <taxon>Actinomycetota</taxon>
        <taxon>Actinomycetes</taxon>
        <taxon>Glycomycetales</taxon>
        <taxon>Glycomycetaceae</taxon>
        <taxon>Glycomyces</taxon>
    </lineage>
</organism>
<proteinExistence type="predicted"/>
<reference evidence="4" key="1">
    <citation type="submission" date="2019-04" db="EMBL/GenBank/DDBJ databases">
        <title>Nocardioides xinjiangensis sp. nov.</title>
        <authorList>
            <person name="Liu S."/>
        </authorList>
    </citation>
    <scope>NUCLEOTIDE SEQUENCE [LARGE SCALE GENOMIC DNA]</scope>
    <source>
        <strain evidence="4">18</strain>
    </source>
</reference>